<dbReference type="NCBIfam" id="TIGR02118">
    <property type="entry name" value="EthD family reductase"/>
    <property type="match status" value="1"/>
</dbReference>
<dbReference type="InterPro" id="IPR009799">
    <property type="entry name" value="EthD_dom"/>
</dbReference>
<dbReference type="RefSeq" id="WP_186917518.1">
    <property type="nucleotide sequence ID" value="NZ_JACOFZ010000008.1"/>
</dbReference>
<name>A0A923HPQ0_9BURK</name>
<dbReference type="Proteomes" id="UP000627446">
    <property type="component" value="Unassembled WGS sequence"/>
</dbReference>
<dbReference type="AlphaFoldDB" id="A0A923HPQ0"/>
<dbReference type="GO" id="GO:0016491">
    <property type="term" value="F:oxidoreductase activity"/>
    <property type="evidence" value="ECO:0007669"/>
    <property type="project" value="InterPro"/>
</dbReference>
<reference evidence="1" key="1">
    <citation type="submission" date="2020-08" db="EMBL/GenBank/DDBJ databases">
        <title>Novel species isolated from subtropical streams in China.</title>
        <authorList>
            <person name="Lu H."/>
        </authorList>
    </citation>
    <scope>NUCLEOTIDE SEQUENCE</scope>
    <source>
        <strain evidence="1">LX22W</strain>
    </source>
</reference>
<proteinExistence type="predicted"/>
<dbReference type="Gene3D" id="3.30.70.100">
    <property type="match status" value="1"/>
</dbReference>
<gene>
    <name evidence="1" type="ORF">H8K36_16010</name>
</gene>
<dbReference type="InterPro" id="IPR011008">
    <property type="entry name" value="Dimeric_a/b-barrel"/>
</dbReference>
<organism evidence="1 2">
    <name type="scientific">Undibacterium nitidum</name>
    <dbReference type="NCBI Taxonomy" id="2762298"/>
    <lineage>
        <taxon>Bacteria</taxon>
        <taxon>Pseudomonadati</taxon>
        <taxon>Pseudomonadota</taxon>
        <taxon>Betaproteobacteria</taxon>
        <taxon>Burkholderiales</taxon>
        <taxon>Oxalobacteraceae</taxon>
        <taxon>Undibacterium</taxon>
    </lineage>
</organism>
<evidence type="ECO:0000313" key="1">
    <source>
        <dbReference type="EMBL" id="MBC3882897.1"/>
    </source>
</evidence>
<comment type="caution">
    <text evidence="1">The sequence shown here is derived from an EMBL/GenBank/DDBJ whole genome shotgun (WGS) entry which is preliminary data.</text>
</comment>
<keyword evidence="2" id="KW-1185">Reference proteome</keyword>
<dbReference type="EMBL" id="JACOFZ010000008">
    <property type="protein sequence ID" value="MBC3882897.1"/>
    <property type="molecule type" value="Genomic_DNA"/>
</dbReference>
<sequence length="105" mass="11477">MIRVTGFYRWAEGAHFDHAYFNSEHGRISKEALSSLGLLRLESDQFLSPTAPTIGEIVATTHAYFPDLQTAQTALATAGGALMADVPNYTNLKPEIRLSKVSSHV</sequence>
<accession>A0A923HPQ0</accession>
<evidence type="ECO:0000313" key="2">
    <source>
        <dbReference type="Proteomes" id="UP000627446"/>
    </source>
</evidence>
<protein>
    <submittedName>
        <fullName evidence="1">EthD family reductase</fullName>
    </submittedName>
</protein>
<dbReference type="SUPFAM" id="SSF54909">
    <property type="entry name" value="Dimeric alpha+beta barrel"/>
    <property type="match status" value="1"/>
</dbReference>